<dbReference type="Gene3D" id="3.90.1200.10">
    <property type="match status" value="1"/>
</dbReference>
<accession>A0ABT9MM38</accession>
<organism evidence="2 3">
    <name type="scientific">Catenuloplanes nepalensis</name>
    <dbReference type="NCBI Taxonomy" id="587533"/>
    <lineage>
        <taxon>Bacteria</taxon>
        <taxon>Bacillati</taxon>
        <taxon>Actinomycetota</taxon>
        <taxon>Actinomycetes</taxon>
        <taxon>Micromonosporales</taxon>
        <taxon>Micromonosporaceae</taxon>
        <taxon>Catenuloplanes</taxon>
    </lineage>
</organism>
<dbReference type="InterPro" id="IPR011009">
    <property type="entry name" value="Kinase-like_dom_sf"/>
</dbReference>
<dbReference type="EMBL" id="JAUSRA010000001">
    <property type="protein sequence ID" value="MDP9792494.1"/>
    <property type="molecule type" value="Genomic_DNA"/>
</dbReference>
<dbReference type="InterPro" id="IPR002575">
    <property type="entry name" value="Aminoglycoside_PTrfase"/>
</dbReference>
<feature type="domain" description="Aminoglycoside phosphotransferase" evidence="1">
    <location>
        <begin position="29"/>
        <end position="246"/>
    </location>
</feature>
<dbReference type="EC" id="2.7.1.39" evidence="2"/>
<reference evidence="2 3" key="1">
    <citation type="submission" date="2023-07" db="EMBL/GenBank/DDBJ databases">
        <title>Sequencing the genomes of 1000 actinobacteria strains.</title>
        <authorList>
            <person name="Klenk H.-P."/>
        </authorList>
    </citation>
    <scope>NUCLEOTIDE SEQUENCE [LARGE SCALE GENOMIC DNA]</scope>
    <source>
        <strain evidence="2 3">DSM 44710</strain>
    </source>
</reference>
<comment type="caution">
    <text evidence="2">The sequence shown here is derived from an EMBL/GenBank/DDBJ whole genome shotgun (WGS) entry which is preliminary data.</text>
</comment>
<sequence>MTVPVATDDLRCADARALAIAYGLRLTAARPLPGGLENTHIVLDTTTGSVVATCLHKKNHDQAGAYAIFLQQVAALPALRVPRLRQRLDGGWVTDLRDRPVIVCDHLAGHRPDQLPEPHLHQMGRILADLHRHTTDLTTALTPHLRITPTETETLHAMYAPLGSWARHTWDAVGDVPQRAGHRSFIHSDLFPDNLLLQDGQAPALLDWEDGCRDLSALDLGVAVLGLCSPGRFLPERARLLLTGYRDAHGPGLDLDLIRDAALYAAVLITLRRQRWQATGRLSAEPARSATAMARTGAAVARLWPSACP</sequence>
<evidence type="ECO:0000259" key="1">
    <source>
        <dbReference type="Pfam" id="PF01636"/>
    </source>
</evidence>
<protein>
    <submittedName>
        <fullName evidence="2">Homoserine kinase type II</fullName>
        <ecNumber evidence="2">2.7.1.39</ecNumber>
    </submittedName>
</protein>
<dbReference type="SUPFAM" id="SSF56112">
    <property type="entry name" value="Protein kinase-like (PK-like)"/>
    <property type="match status" value="1"/>
</dbReference>
<gene>
    <name evidence="2" type="ORF">J2S43_001006</name>
</gene>
<dbReference type="GO" id="GO:0004413">
    <property type="term" value="F:homoserine kinase activity"/>
    <property type="evidence" value="ECO:0007669"/>
    <property type="project" value="UniProtKB-EC"/>
</dbReference>
<evidence type="ECO:0000313" key="2">
    <source>
        <dbReference type="EMBL" id="MDP9792494.1"/>
    </source>
</evidence>
<keyword evidence="3" id="KW-1185">Reference proteome</keyword>
<dbReference type="Proteomes" id="UP001240984">
    <property type="component" value="Unassembled WGS sequence"/>
</dbReference>
<evidence type="ECO:0000313" key="3">
    <source>
        <dbReference type="Proteomes" id="UP001240984"/>
    </source>
</evidence>
<proteinExistence type="predicted"/>
<keyword evidence="2" id="KW-0808">Transferase</keyword>
<dbReference type="Pfam" id="PF01636">
    <property type="entry name" value="APH"/>
    <property type="match status" value="1"/>
</dbReference>
<dbReference type="Gene3D" id="3.30.200.20">
    <property type="entry name" value="Phosphorylase Kinase, domain 1"/>
    <property type="match status" value="1"/>
</dbReference>
<dbReference type="RefSeq" id="WP_306827371.1">
    <property type="nucleotide sequence ID" value="NZ_JAUSRA010000001.1"/>
</dbReference>
<keyword evidence="2" id="KW-0418">Kinase</keyword>
<name>A0ABT9MM38_9ACTN</name>